<dbReference type="PANTHER" id="PTHR36453:SF1">
    <property type="entry name" value="RIGHT HANDED BETA HELIX DOMAIN-CONTAINING PROTEIN"/>
    <property type="match status" value="1"/>
</dbReference>
<dbReference type="Gene3D" id="2.160.20.10">
    <property type="entry name" value="Single-stranded right-handed beta-helix, Pectin lyase-like"/>
    <property type="match status" value="2"/>
</dbReference>
<protein>
    <submittedName>
        <fullName evidence="6">Beta-1,3(4)-glucanase</fullName>
    </submittedName>
</protein>
<dbReference type="Proteomes" id="UP000235826">
    <property type="component" value="Chromosome"/>
</dbReference>
<evidence type="ECO:0000256" key="1">
    <source>
        <dbReference type="ARBA" id="ARBA00022729"/>
    </source>
</evidence>
<dbReference type="InterPro" id="IPR026444">
    <property type="entry name" value="Secre_tail"/>
</dbReference>
<feature type="compositionally biased region" description="Low complexity" evidence="2">
    <location>
        <begin position="150"/>
        <end position="162"/>
    </location>
</feature>
<name>A0A2K9PU37_9FLAO</name>
<dbReference type="RefSeq" id="WP_102757219.1">
    <property type="nucleotide sequence ID" value="NZ_CP025791.1"/>
</dbReference>
<dbReference type="PANTHER" id="PTHR36453">
    <property type="entry name" value="SECRETED PROTEIN-RELATED"/>
    <property type="match status" value="1"/>
</dbReference>
<dbReference type="SUPFAM" id="SSF51126">
    <property type="entry name" value="Pectin lyase-like"/>
    <property type="match status" value="1"/>
</dbReference>
<evidence type="ECO:0000256" key="2">
    <source>
        <dbReference type="SAM" id="MobiDB-lite"/>
    </source>
</evidence>
<feature type="signal peptide" evidence="3">
    <location>
        <begin position="1"/>
        <end position="18"/>
    </location>
</feature>
<dbReference type="InterPro" id="IPR006626">
    <property type="entry name" value="PbH1"/>
</dbReference>
<reference evidence="6 7" key="1">
    <citation type="submission" date="2018-01" db="EMBL/GenBank/DDBJ databases">
        <title>Complete genome sequence of Flavivirga eckloniae ECD14 isolated from seaweed Ecklonia cava.</title>
        <authorList>
            <person name="Lee J.H."/>
            <person name="Baik K.S."/>
            <person name="Seong C.N."/>
        </authorList>
    </citation>
    <scope>NUCLEOTIDE SEQUENCE [LARGE SCALE GENOMIC DNA]</scope>
    <source>
        <strain evidence="6 7">ECD14</strain>
    </source>
</reference>
<dbReference type="KEGG" id="fek:C1H87_18385"/>
<keyword evidence="1 3" id="KW-0732">Signal</keyword>
<evidence type="ECO:0000256" key="3">
    <source>
        <dbReference type="SAM" id="SignalP"/>
    </source>
</evidence>
<feature type="region of interest" description="Disordered" evidence="2">
    <location>
        <begin position="548"/>
        <end position="567"/>
    </location>
</feature>
<dbReference type="Pfam" id="PF18962">
    <property type="entry name" value="Por_Secre_tail"/>
    <property type="match status" value="1"/>
</dbReference>
<dbReference type="SMART" id="SM00710">
    <property type="entry name" value="PbH1"/>
    <property type="match status" value="4"/>
</dbReference>
<gene>
    <name evidence="6" type="ORF">C1H87_18385</name>
</gene>
<sequence>MKKLIIIPVLLMFFNALAKDIYVAKNGDDDLNTGDIDSPYLTITKAASVAVAGDIVYIREGTYEETLTPINSGTAGNPIIYQSYPGERVIISAMENVNNFTQDSGSIYKSTLDWNSGQRMFVMHEGTVLDLARWPNNVDGDRFTIDSRRSTGGSDGSSTASGHLSNSEIPNYAWEDGGTLWFYGDRPGSGWTSWKFPITASSPGRVDWQSTHGTNAGWIVQFHPPGDGGDFYLEGVKEALDFQNEWYFNPTTRELFVQLPSGSAPSDNSILVSRRESTININRKNYIEIRNLAVFGGTIHLNGNSNRLYQVSSFYGGMTRGSAAEGISTGVGAIEINWSNPRFDSNIIEKCEIAFNDGSSIIDQGRNTLIQNNYIHDSGYLGNYDGPIRSRDASDSKILNNTITRSGRDGMNVINNNSEIAFNDVSFSNLIADDCGLFYYSGSSNAASAAANPKNISIHHNWFHDAQGRGDLKKAAGIYLDTNPNGFEVYNNVVWNVEWTAVQMNWNALDINIYNNTFIQATGGAMGAWHLSGTAFSNVNVWNNITDSERTDNPNTQETETTWEPQSDQQNNLIIDSSVFNNAAGGDFTLKAGSSPIDAGRVIAGITDGFQGTNPDAGAYEFGGDNWVAGIDWDPQYGPSGLGCYGLPGENCVLLPENDQDNDGVADEHDQCADTPQGSTVNAVGCPVFTLAADNFSVLATGENCGSSNNGSVTITSKETSYTFTAKIEGTSNEKTFTSNVVFDNMEGGDYTICITTTADADYEQCFDVKIDEPEALSVLTKVDKLKASVSLDLQGGQLYRINLNGALTITDKSQVTLQLSKGANNLEVTTNKDCQGQHKQNIFLFDRVTVAPTVVDNQFTIAFPDSDEQIVTYQVISSTGQVVLQKSVNRDTQNLVVGVQGLTAGLYFVNVVAPNVNSQSKIIKK</sequence>
<evidence type="ECO:0000259" key="5">
    <source>
        <dbReference type="Pfam" id="PF18962"/>
    </source>
</evidence>
<dbReference type="InterPro" id="IPR012334">
    <property type="entry name" value="Pectin_lyas_fold"/>
</dbReference>
<dbReference type="OrthoDB" id="9763537at2"/>
<feature type="region of interest" description="Disordered" evidence="2">
    <location>
        <begin position="145"/>
        <end position="166"/>
    </location>
</feature>
<feature type="chain" id="PRO_5014882048" evidence="3">
    <location>
        <begin position="19"/>
        <end position="926"/>
    </location>
</feature>
<keyword evidence="7" id="KW-1185">Reference proteome</keyword>
<proteinExistence type="predicted"/>
<dbReference type="InterPro" id="IPR011050">
    <property type="entry name" value="Pectin_lyase_fold/virulence"/>
</dbReference>
<feature type="domain" description="DUF1565" evidence="4">
    <location>
        <begin position="26"/>
        <end position="66"/>
    </location>
</feature>
<dbReference type="InterPro" id="IPR011459">
    <property type="entry name" value="DUF1565"/>
</dbReference>
<dbReference type="AlphaFoldDB" id="A0A2K9PU37"/>
<dbReference type="Pfam" id="PF07602">
    <property type="entry name" value="DUF1565"/>
    <property type="match status" value="1"/>
</dbReference>
<dbReference type="NCBIfam" id="TIGR04183">
    <property type="entry name" value="Por_Secre_tail"/>
    <property type="match status" value="1"/>
</dbReference>
<accession>A0A2K9PU37</accession>
<evidence type="ECO:0000313" key="7">
    <source>
        <dbReference type="Proteomes" id="UP000235826"/>
    </source>
</evidence>
<organism evidence="6 7">
    <name type="scientific">Flavivirga eckloniae</name>
    <dbReference type="NCBI Taxonomy" id="1803846"/>
    <lineage>
        <taxon>Bacteria</taxon>
        <taxon>Pseudomonadati</taxon>
        <taxon>Bacteroidota</taxon>
        <taxon>Flavobacteriia</taxon>
        <taxon>Flavobacteriales</taxon>
        <taxon>Flavobacteriaceae</taxon>
        <taxon>Flavivirga</taxon>
    </lineage>
</organism>
<dbReference type="EMBL" id="CP025791">
    <property type="protein sequence ID" value="AUP80573.1"/>
    <property type="molecule type" value="Genomic_DNA"/>
</dbReference>
<evidence type="ECO:0000259" key="4">
    <source>
        <dbReference type="Pfam" id="PF07602"/>
    </source>
</evidence>
<feature type="compositionally biased region" description="Polar residues" evidence="2">
    <location>
        <begin position="553"/>
        <end position="567"/>
    </location>
</feature>
<evidence type="ECO:0000313" key="6">
    <source>
        <dbReference type="EMBL" id="AUP80573.1"/>
    </source>
</evidence>
<feature type="domain" description="Secretion system C-terminal sorting" evidence="5">
    <location>
        <begin position="857"/>
        <end position="924"/>
    </location>
</feature>